<dbReference type="Proteomes" id="UP000324705">
    <property type="component" value="Chromosome 4A"/>
</dbReference>
<feature type="compositionally biased region" description="Basic residues" evidence="1">
    <location>
        <begin position="8"/>
        <end position="18"/>
    </location>
</feature>
<dbReference type="AlphaFoldDB" id="A0A9R0SQI5"/>
<accession>A0A9R0SQI5</accession>
<keyword evidence="3" id="KW-1185">Reference proteome</keyword>
<organism evidence="2 3">
    <name type="scientific">Triticum turgidum subsp. durum</name>
    <name type="common">Durum wheat</name>
    <name type="synonym">Triticum durum</name>
    <dbReference type="NCBI Taxonomy" id="4567"/>
    <lineage>
        <taxon>Eukaryota</taxon>
        <taxon>Viridiplantae</taxon>
        <taxon>Streptophyta</taxon>
        <taxon>Embryophyta</taxon>
        <taxon>Tracheophyta</taxon>
        <taxon>Spermatophyta</taxon>
        <taxon>Magnoliopsida</taxon>
        <taxon>Liliopsida</taxon>
        <taxon>Poales</taxon>
        <taxon>Poaceae</taxon>
        <taxon>BOP clade</taxon>
        <taxon>Pooideae</taxon>
        <taxon>Triticodae</taxon>
        <taxon>Triticeae</taxon>
        <taxon>Triticinae</taxon>
        <taxon>Triticum</taxon>
    </lineage>
</organism>
<evidence type="ECO:0000256" key="1">
    <source>
        <dbReference type="SAM" id="MobiDB-lite"/>
    </source>
</evidence>
<feature type="compositionally biased region" description="Low complexity" evidence="1">
    <location>
        <begin position="19"/>
        <end position="28"/>
    </location>
</feature>
<sequence>MWWPPASGRRRRGCRASRARPSWASAWPTSPRAEMTKKRKVSWNCADVEGVLAGVTPAPCAPLQGTHAGSCPFPTDTVAVDQITVQQCSYSIAPAIYSEYPASCCTKC</sequence>
<feature type="region of interest" description="Disordered" evidence="1">
    <location>
        <begin position="1"/>
        <end position="31"/>
    </location>
</feature>
<reference evidence="2 3" key="1">
    <citation type="submission" date="2017-09" db="EMBL/GenBank/DDBJ databases">
        <authorList>
            <consortium name="International Durum Wheat Genome Sequencing Consortium (IDWGSC)"/>
            <person name="Milanesi L."/>
        </authorList>
    </citation>
    <scope>NUCLEOTIDE SEQUENCE [LARGE SCALE GENOMIC DNA]</scope>
    <source>
        <strain evidence="3">cv. Svevo</strain>
    </source>
</reference>
<evidence type="ECO:0000313" key="3">
    <source>
        <dbReference type="Proteomes" id="UP000324705"/>
    </source>
</evidence>
<evidence type="ECO:0000313" key="2">
    <source>
        <dbReference type="EMBL" id="VAH99705.1"/>
    </source>
</evidence>
<name>A0A9R0SQI5_TRITD</name>
<dbReference type="EMBL" id="LT934117">
    <property type="protein sequence ID" value="VAH99705.1"/>
    <property type="molecule type" value="Genomic_DNA"/>
</dbReference>
<gene>
    <name evidence="2" type="ORF">TRITD_4Av1G258670</name>
</gene>
<proteinExistence type="predicted"/>
<dbReference type="Gramene" id="TRITD4Av1G258670.1">
    <property type="protein sequence ID" value="TRITD4Av1G258670.1"/>
    <property type="gene ID" value="TRITD4Av1G258670"/>
</dbReference>
<protein>
    <submittedName>
        <fullName evidence="2">Uncharacterized protein</fullName>
    </submittedName>
</protein>